<keyword evidence="1" id="KW-0677">Repeat</keyword>
<evidence type="ECO:0000256" key="2">
    <source>
        <dbReference type="ARBA" id="ARBA00023043"/>
    </source>
</evidence>
<evidence type="ECO:0000256" key="3">
    <source>
        <dbReference type="PROSITE-ProRule" id="PRU00023"/>
    </source>
</evidence>
<evidence type="ECO:0000256" key="1">
    <source>
        <dbReference type="ARBA" id="ARBA00022737"/>
    </source>
</evidence>
<reference evidence="5" key="1">
    <citation type="submission" date="2020-04" db="EMBL/GenBank/DDBJ databases">
        <title>Draft genome resource of the tomato pathogen Pseudocercospora fuligena.</title>
        <authorList>
            <person name="Zaccaron A."/>
        </authorList>
    </citation>
    <scope>NUCLEOTIDE SEQUENCE</scope>
    <source>
        <strain evidence="5">PF001</strain>
    </source>
</reference>
<comment type="caution">
    <text evidence="5">The sequence shown here is derived from an EMBL/GenBank/DDBJ whole genome shotgun (WGS) entry which is preliminary data.</text>
</comment>
<evidence type="ECO:0000313" key="6">
    <source>
        <dbReference type="Proteomes" id="UP000660729"/>
    </source>
</evidence>
<feature type="repeat" description="ANK" evidence="3">
    <location>
        <begin position="140"/>
        <end position="172"/>
    </location>
</feature>
<feature type="region of interest" description="Disordered" evidence="4">
    <location>
        <begin position="1"/>
        <end position="30"/>
    </location>
</feature>
<feature type="repeat" description="ANK" evidence="3">
    <location>
        <begin position="104"/>
        <end position="128"/>
    </location>
</feature>
<keyword evidence="2 3" id="KW-0040">ANK repeat</keyword>
<feature type="repeat" description="ANK" evidence="3">
    <location>
        <begin position="217"/>
        <end position="249"/>
    </location>
</feature>
<dbReference type="Proteomes" id="UP000660729">
    <property type="component" value="Unassembled WGS sequence"/>
</dbReference>
<dbReference type="SMART" id="SM00248">
    <property type="entry name" value="ANK"/>
    <property type="match status" value="9"/>
</dbReference>
<protein>
    <submittedName>
        <fullName evidence="5">Ankyrin-1</fullName>
    </submittedName>
</protein>
<name>A0A8H6RBI9_9PEZI</name>
<dbReference type="PRINTS" id="PR01415">
    <property type="entry name" value="ANKYRIN"/>
</dbReference>
<dbReference type="EMBL" id="JABCIY010000216">
    <property type="protein sequence ID" value="KAF7188096.1"/>
    <property type="molecule type" value="Genomic_DNA"/>
</dbReference>
<feature type="compositionally biased region" description="Polar residues" evidence="4">
    <location>
        <begin position="15"/>
        <end position="30"/>
    </location>
</feature>
<organism evidence="5 6">
    <name type="scientific">Pseudocercospora fuligena</name>
    <dbReference type="NCBI Taxonomy" id="685502"/>
    <lineage>
        <taxon>Eukaryota</taxon>
        <taxon>Fungi</taxon>
        <taxon>Dikarya</taxon>
        <taxon>Ascomycota</taxon>
        <taxon>Pezizomycotina</taxon>
        <taxon>Dothideomycetes</taxon>
        <taxon>Dothideomycetidae</taxon>
        <taxon>Mycosphaerellales</taxon>
        <taxon>Mycosphaerellaceae</taxon>
        <taxon>Pseudocercospora</taxon>
    </lineage>
</organism>
<dbReference type="PROSITE" id="PS50297">
    <property type="entry name" value="ANK_REP_REGION"/>
    <property type="match status" value="4"/>
</dbReference>
<dbReference type="PANTHER" id="PTHR24198">
    <property type="entry name" value="ANKYRIN REPEAT AND PROTEIN KINASE DOMAIN-CONTAINING PROTEIN"/>
    <property type="match status" value="1"/>
</dbReference>
<dbReference type="InterPro" id="IPR036770">
    <property type="entry name" value="Ankyrin_rpt-contain_sf"/>
</dbReference>
<dbReference type="PANTHER" id="PTHR24198:SF165">
    <property type="entry name" value="ANKYRIN REPEAT-CONTAINING PROTEIN-RELATED"/>
    <property type="match status" value="1"/>
</dbReference>
<dbReference type="PROSITE" id="PS50088">
    <property type="entry name" value="ANK_REPEAT"/>
    <property type="match status" value="5"/>
</dbReference>
<accession>A0A8H6RBI9</accession>
<dbReference type="Gene3D" id="1.25.40.20">
    <property type="entry name" value="Ankyrin repeat-containing domain"/>
    <property type="match status" value="3"/>
</dbReference>
<gene>
    <name evidence="5" type="ORF">HII31_10570</name>
</gene>
<evidence type="ECO:0000313" key="5">
    <source>
        <dbReference type="EMBL" id="KAF7188096.1"/>
    </source>
</evidence>
<sequence>MGDPLAKQRNGHDFSGNQASAQARQQNGDQVYSNVRSVHHGDAYYNGQADPTVVPRSGYLSPQRWLDEPKNNAALREAARYGQLQRIAHLLRQPDKDVDSLDANGLAPLHYAVQTGRLEAARMLLHQGGADPGLQRPDKTSPTPLILAARDGDVELGELLLAAGAPVDCWSRPDLSSTQPLNVLGEAILGGHLDFVIMLLEHGLDPNAALEHIAYIDHMKPLMLAMLIGRADIVRLLLFRGASLQSTFKFPFKESAALSKVKPFAGKTAGTHWLLSPIIWALLHDDCAEMLRLLLEQSISATLLPGAFQCAALISNIEAMSVLLRAGVPIDLEYRDRTALHVASYFGETRAVLYLLEQGADVNRKDFMTESSNEEYTAMFPSRVRSRPFIEDRCCWRTSVQFGLGTFTRTIEMPVVLTSASWPPYSIGQPLHYAVGHPETMKVLLDSGATITSLDPRTGYSPLHIAAKQLELESAEYLLRCGASILSLARGDLTPFDLANAQTASDSLERTRKWKLLDLLRNISGVGHINSLVLYGPENGSNLL</sequence>
<keyword evidence="6" id="KW-1185">Reference proteome</keyword>
<dbReference type="SUPFAM" id="SSF48403">
    <property type="entry name" value="Ankyrin repeat"/>
    <property type="match status" value="1"/>
</dbReference>
<dbReference type="InterPro" id="IPR002110">
    <property type="entry name" value="Ankyrin_rpt"/>
</dbReference>
<feature type="repeat" description="ANK" evidence="3">
    <location>
        <begin position="335"/>
        <end position="367"/>
    </location>
</feature>
<dbReference type="OrthoDB" id="20872at2759"/>
<feature type="repeat" description="ANK" evidence="3">
    <location>
        <begin position="458"/>
        <end position="490"/>
    </location>
</feature>
<dbReference type="Pfam" id="PF12796">
    <property type="entry name" value="Ank_2"/>
    <property type="match status" value="4"/>
</dbReference>
<dbReference type="AlphaFoldDB" id="A0A8H6RBI9"/>
<proteinExistence type="predicted"/>
<evidence type="ECO:0000256" key="4">
    <source>
        <dbReference type="SAM" id="MobiDB-lite"/>
    </source>
</evidence>